<sequence>MLDLFIKNFFGLKTLEWDGLLDFNFGLDSGMTTPEFQFRPGTLECLKLWNGEYREERRLLDFNFSLELWNDGSWILISTWNSGMVRQTWTWKLKCKLAGSGREVFRLFRRTRTKCELPDYLNEPRLGIGMLTE</sequence>
<evidence type="ECO:0000313" key="1">
    <source>
        <dbReference type="EMBL" id="PKY46317.1"/>
    </source>
</evidence>
<accession>A0A2I1GI68</accession>
<gene>
    <name evidence="1" type="ORF">RhiirA4_461159</name>
</gene>
<dbReference type="AlphaFoldDB" id="A0A2I1GI68"/>
<dbReference type="EMBL" id="LLXI01000446">
    <property type="protein sequence ID" value="PKY46317.1"/>
    <property type="molecule type" value="Genomic_DNA"/>
</dbReference>
<keyword evidence="2" id="KW-1185">Reference proteome</keyword>
<name>A0A2I1GI68_9GLOM</name>
<reference evidence="1 2" key="1">
    <citation type="submission" date="2015-10" db="EMBL/GenBank/DDBJ databases">
        <title>Genome analyses suggest a sexual origin of heterokaryosis in a supposedly ancient asexual fungus.</title>
        <authorList>
            <person name="Ropars J."/>
            <person name="Sedzielewska K."/>
            <person name="Noel J."/>
            <person name="Charron P."/>
            <person name="Farinelli L."/>
            <person name="Marton T."/>
            <person name="Kruger M."/>
            <person name="Pelin A."/>
            <person name="Brachmann A."/>
            <person name="Corradi N."/>
        </authorList>
    </citation>
    <scope>NUCLEOTIDE SEQUENCE [LARGE SCALE GENOMIC DNA]</scope>
    <source>
        <strain evidence="1 2">A4</strain>
    </source>
</reference>
<comment type="caution">
    <text evidence="1">The sequence shown here is derived from an EMBL/GenBank/DDBJ whole genome shotgun (WGS) entry which is preliminary data.</text>
</comment>
<evidence type="ECO:0000313" key="2">
    <source>
        <dbReference type="Proteomes" id="UP000234323"/>
    </source>
</evidence>
<dbReference type="Proteomes" id="UP000234323">
    <property type="component" value="Unassembled WGS sequence"/>
</dbReference>
<protein>
    <submittedName>
        <fullName evidence="1">Uncharacterized protein</fullName>
    </submittedName>
</protein>
<organism evidence="1 2">
    <name type="scientific">Rhizophagus irregularis</name>
    <dbReference type="NCBI Taxonomy" id="588596"/>
    <lineage>
        <taxon>Eukaryota</taxon>
        <taxon>Fungi</taxon>
        <taxon>Fungi incertae sedis</taxon>
        <taxon>Mucoromycota</taxon>
        <taxon>Glomeromycotina</taxon>
        <taxon>Glomeromycetes</taxon>
        <taxon>Glomerales</taxon>
        <taxon>Glomeraceae</taxon>
        <taxon>Rhizophagus</taxon>
    </lineage>
</organism>
<proteinExistence type="predicted"/>